<dbReference type="SUPFAM" id="SSF103657">
    <property type="entry name" value="BAR/IMD domain-like"/>
    <property type="match status" value="1"/>
</dbReference>
<dbReference type="PANTHER" id="PTHR23180:SF160">
    <property type="entry name" value="ADP-RIBOSYLATION FACTOR GTPASE-ACTIVATING PROTEIN EFFECTOR PROTEIN 1"/>
    <property type="match status" value="1"/>
</dbReference>
<dbReference type="PROSITE" id="PS50003">
    <property type="entry name" value="PH_DOMAIN"/>
    <property type="match status" value="1"/>
</dbReference>
<evidence type="ECO:0000256" key="5">
    <source>
        <dbReference type="PROSITE-ProRule" id="PRU00288"/>
    </source>
</evidence>
<evidence type="ECO:0000256" key="4">
    <source>
        <dbReference type="PROSITE-ProRule" id="PRU00023"/>
    </source>
</evidence>
<reference evidence="8 9" key="1">
    <citation type="submission" date="2016-11" db="EMBL/GenBank/DDBJ databases">
        <title>The macronuclear genome of Stentor coeruleus: a giant cell with tiny introns.</title>
        <authorList>
            <person name="Slabodnick M."/>
            <person name="Ruby J.G."/>
            <person name="Reiff S.B."/>
            <person name="Swart E.C."/>
            <person name="Gosai S."/>
            <person name="Prabakaran S."/>
            <person name="Witkowska E."/>
            <person name="Larue G.E."/>
            <person name="Fisher S."/>
            <person name="Freeman R.M."/>
            <person name="Gunawardena J."/>
            <person name="Chu W."/>
            <person name="Stover N.A."/>
            <person name="Gregory B.D."/>
            <person name="Nowacki M."/>
            <person name="Derisi J."/>
            <person name="Roy S.W."/>
            <person name="Marshall W.F."/>
            <person name="Sood P."/>
        </authorList>
    </citation>
    <scope>NUCLEOTIDE SEQUENCE [LARGE SCALE GENOMIC DNA]</scope>
    <source>
        <strain evidence="8">WM001</strain>
    </source>
</reference>
<evidence type="ECO:0000256" key="2">
    <source>
        <dbReference type="ARBA" id="ARBA00022771"/>
    </source>
</evidence>
<feature type="domain" description="Arf-GAP" evidence="7">
    <location>
        <begin position="338"/>
        <end position="462"/>
    </location>
</feature>
<feature type="repeat" description="ANK" evidence="4">
    <location>
        <begin position="488"/>
        <end position="520"/>
    </location>
</feature>
<evidence type="ECO:0000259" key="7">
    <source>
        <dbReference type="PROSITE" id="PS50115"/>
    </source>
</evidence>
<dbReference type="InterPro" id="IPR038508">
    <property type="entry name" value="ArfGAP_dom_sf"/>
</dbReference>
<feature type="domain" description="PH" evidence="6">
    <location>
        <begin position="256"/>
        <end position="349"/>
    </location>
</feature>
<dbReference type="Pfam" id="PF01412">
    <property type="entry name" value="ArfGap"/>
    <property type="match status" value="1"/>
</dbReference>
<dbReference type="InterPro" id="IPR011993">
    <property type="entry name" value="PH-like_dom_sf"/>
</dbReference>
<sequence length="547" mass="63193">MSYFKEDSPFFRDSLKQYEESLLELTGTFKIWSDKAAIAHNKGEEYCKALREFYNSIEEKIHCEALSTYKVFLQHISEIMQTVVACNEGIVYSLSQVFPVELGPFNTTVNSELPPLKKIYEKLQKDVEMVKAQTITYKKAYAKKNPKNTEEHFLRLHNLEKQYELLRFDLYNFLSNHSFTGQLLAVEQLLALIYSIWSFTNISQEQYKSKEKDLNKIAERVAQSRKGLATMQESLRKEREVEEMKINMFTKIPQYKDEKSGYLWKHGNLITEWKRRFFYIKNSQLIYLREEEQVPYIALTMSKAYESKDHENLFAFEIVSVSPQKKVVLLAESDAEMKEWIYAIKKCSEQGLLGYTENEYTCADCLASNPDWCSLNLGVLLCTNCSGIHRSLGSHLSKIKSLQLDIIDPVQKELLLELHNNHQNIWGEGFRPPRYSSVEDKEEYIRGKYQHKSWIIKVENPAQALVAGIKEKNVCKMFQALLSGAKVNENGVLHLSAKVGSVKTVALLINAGWEIEAKNSEAFTPLEIALLANQNEIVEYIVKLINS</sequence>
<dbReference type="Pfam" id="PF00169">
    <property type="entry name" value="PH"/>
    <property type="match status" value="1"/>
</dbReference>
<evidence type="ECO:0000313" key="9">
    <source>
        <dbReference type="Proteomes" id="UP000187209"/>
    </source>
</evidence>
<keyword evidence="4" id="KW-0040">ANK repeat</keyword>
<dbReference type="Pfam" id="PF12796">
    <property type="entry name" value="Ank_2"/>
    <property type="match status" value="1"/>
</dbReference>
<keyword evidence="2 5" id="KW-0863">Zinc-finger</keyword>
<dbReference type="InterPro" id="IPR045258">
    <property type="entry name" value="ACAP1/2/3-like"/>
</dbReference>
<dbReference type="SMART" id="SM00105">
    <property type="entry name" value="ArfGap"/>
    <property type="match status" value="1"/>
</dbReference>
<dbReference type="InterPro" id="IPR027267">
    <property type="entry name" value="AH/BAR_dom_sf"/>
</dbReference>
<dbReference type="GO" id="GO:0005096">
    <property type="term" value="F:GTPase activator activity"/>
    <property type="evidence" value="ECO:0007669"/>
    <property type="project" value="InterPro"/>
</dbReference>
<proteinExistence type="predicted"/>
<dbReference type="GO" id="GO:0008270">
    <property type="term" value="F:zinc ion binding"/>
    <property type="evidence" value="ECO:0007669"/>
    <property type="project" value="UniProtKB-KW"/>
</dbReference>
<accession>A0A1R2B153</accession>
<comment type="caution">
    <text evidence="8">The sequence shown here is derived from an EMBL/GenBank/DDBJ whole genome shotgun (WGS) entry which is preliminary data.</text>
</comment>
<dbReference type="Proteomes" id="UP000187209">
    <property type="component" value="Unassembled WGS sequence"/>
</dbReference>
<evidence type="ECO:0008006" key="10">
    <source>
        <dbReference type="Google" id="ProtNLM"/>
    </source>
</evidence>
<dbReference type="OrthoDB" id="312818at2759"/>
<protein>
    <recommendedName>
        <fullName evidence="10">Arf-GAP with coiled-coil, ANK repeat and PH domain-containing protein 2</fullName>
    </recommendedName>
</protein>
<dbReference type="InterPro" id="IPR037278">
    <property type="entry name" value="ARFGAP/RecO"/>
</dbReference>
<dbReference type="Pfam" id="PF16746">
    <property type="entry name" value="BAR_3"/>
    <property type="match status" value="1"/>
</dbReference>
<dbReference type="SUPFAM" id="SSF57863">
    <property type="entry name" value="ArfGap/RecO-like zinc finger"/>
    <property type="match status" value="1"/>
</dbReference>
<dbReference type="InterPro" id="IPR001849">
    <property type="entry name" value="PH_domain"/>
</dbReference>
<dbReference type="SUPFAM" id="SSF50729">
    <property type="entry name" value="PH domain-like"/>
    <property type="match status" value="1"/>
</dbReference>
<dbReference type="CDD" id="cd08204">
    <property type="entry name" value="ArfGap"/>
    <property type="match status" value="1"/>
</dbReference>
<dbReference type="PROSITE" id="PS50115">
    <property type="entry name" value="ARFGAP"/>
    <property type="match status" value="1"/>
</dbReference>
<dbReference type="PANTHER" id="PTHR23180">
    <property type="entry name" value="CENTAURIN/ARF"/>
    <property type="match status" value="1"/>
</dbReference>
<keyword evidence="1" id="KW-0479">Metal-binding</keyword>
<dbReference type="Gene3D" id="1.10.220.150">
    <property type="entry name" value="Arf GTPase activating protein"/>
    <property type="match status" value="1"/>
</dbReference>
<gene>
    <name evidence="8" type="ORF">SteCoe_31540</name>
</gene>
<dbReference type="InterPro" id="IPR002110">
    <property type="entry name" value="Ankyrin_rpt"/>
</dbReference>
<dbReference type="InterPro" id="IPR036770">
    <property type="entry name" value="Ankyrin_rpt-contain_sf"/>
</dbReference>
<dbReference type="InterPro" id="IPR001164">
    <property type="entry name" value="ArfGAP_dom"/>
</dbReference>
<evidence type="ECO:0000313" key="8">
    <source>
        <dbReference type="EMBL" id="OMJ70467.1"/>
    </source>
</evidence>
<name>A0A1R2B153_9CILI</name>
<dbReference type="Gene3D" id="1.20.1270.60">
    <property type="entry name" value="Arfaptin homology (AH) domain/BAR domain"/>
    <property type="match status" value="1"/>
</dbReference>
<organism evidence="8 9">
    <name type="scientific">Stentor coeruleus</name>
    <dbReference type="NCBI Taxonomy" id="5963"/>
    <lineage>
        <taxon>Eukaryota</taxon>
        <taxon>Sar</taxon>
        <taxon>Alveolata</taxon>
        <taxon>Ciliophora</taxon>
        <taxon>Postciliodesmatophora</taxon>
        <taxon>Heterotrichea</taxon>
        <taxon>Heterotrichida</taxon>
        <taxon>Stentoridae</taxon>
        <taxon>Stentor</taxon>
    </lineage>
</organism>
<dbReference type="Gene3D" id="1.25.40.20">
    <property type="entry name" value="Ankyrin repeat-containing domain"/>
    <property type="match status" value="1"/>
</dbReference>
<keyword evidence="3" id="KW-0862">Zinc</keyword>
<dbReference type="EMBL" id="MPUH01001084">
    <property type="protein sequence ID" value="OMJ70467.1"/>
    <property type="molecule type" value="Genomic_DNA"/>
</dbReference>
<evidence type="ECO:0000259" key="6">
    <source>
        <dbReference type="PROSITE" id="PS50003"/>
    </source>
</evidence>
<evidence type="ECO:0000256" key="1">
    <source>
        <dbReference type="ARBA" id="ARBA00022723"/>
    </source>
</evidence>
<dbReference type="PROSITE" id="PS50088">
    <property type="entry name" value="ANK_REPEAT"/>
    <property type="match status" value="1"/>
</dbReference>
<dbReference type="GO" id="GO:0005737">
    <property type="term" value="C:cytoplasm"/>
    <property type="evidence" value="ECO:0007669"/>
    <property type="project" value="InterPro"/>
</dbReference>
<dbReference type="SUPFAM" id="SSF48403">
    <property type="entry name" value="Ankyrin repeat"/>
    <property type="match status" value="1"/>
</dbReference>
<keyword evidence="9" id="KW-1185">Reference proteome</keyword>
<dbReference type="InterPro" id="IPR004148">
    <property type="entry name" value="BAR_dom"/>
</dbReference>
<dbReference type="AlphaFoldDB" id="A0A1R2B153"/>
<dbReference type="SMART" id="SM00233">
    <property type="entry name" value="PH"/>
    <property type="match status" value="1"/>
</dbReference>
<dbReference type="PRINTS" id="PR00405">
    <property type="entry name" value="REVINTRACTNG"/>
</dbReference>
<dbReference type="Gene3D" id="2.30.29.30">
    <property type="entry name" value="Pleckstrin-homology domain (PH domain)/Phosphotyrosine-binding domain (PTB)"/>
    <property type="match status" value="1"/>
</dbReference>
<evidence type="ECO:0000256" key="3">
    <source>
        <dbReference type="ARBA" id="ARBA00022833"/>
    </source>
</evidence>